<feature type="compositionally biased region" description="Basic and acidic residues" evidence="1">
    <location>
        <begin position="620"/>
        <end position="629"/>
    </location>
</feature>
<sequence length="764" mass="87850">MDILLNNGIPAVSYDNSVYKLKELLTDLDSSTYQLPLIVNIISLNNYGRSIKNILIKNTPLLLLKVDQLDSVIADYYGSYDGRSSSQRSRLTLSQSKMMTKSSTTVRTMKKLSKSVASLSAANQKSNNTNDDDYPHDDDDDENAYNLRTFIKLLNEKRSSSVSLCRIPCAYRSFFELLNANDQPIEPYYKLGDLPKIEYDDNDLDKRSEKTPIAVFLRSSCNAYTKKETYDQRSTLTVSVDSCYDSSSSDLDLHKNTVILNDDSEILHAGQTLVILDDCYAIRTQIPYKEIKQHKPSSPSSPHFSPTNWMRATTSRLFSSKKHRQSNHLETIFNENIRRKSTPESYEHYVRCRTEQNNIVYISVDEPALFSLLNREKYCSELKTRMNYIDISDVFQIKDILSNFRFPINVRLLDGPLSFDNIYAPAVINRNDTSCLTPTKLRLLGLHNERIVFACPLNKVSLKAAKTSLPYIVLPLSVNADIEIQPCTNMNEILRTSGFRKIIKSCAQIIQYYHDEITLVHFPLSLTIDRNQRKRGLYKKRSHSASYTEPLDEEFRQRILHTAEQLNNRRRHSDELSFLTAYSLHNRESEDTVKQKSSLDTVQQQQQQQTTHRPRSRHVTIKDNRKEPYSPDIEPTSEDQVYEDLDKIYDYIRTGSPSDDVKKIIAEHKRIIPKKSATKKQNRQSPATSPGPEKLGSNRFLNKIDNCKSDDPDLQFHPCKDDGYVDNEQAHALFIASKERKSEPLQQDLSAPKPTTKMKRISRS</sequence>
<feature type="compositionally biased region" description="Acidic residues" evidence="1">
    <location>
        <begin position="130"/>
        <end position="140"/>
    </location>
</feature>
<feature type="compositionally biased region" description="Low complexity" evidence="1">
    <location>
        <begin position="82"/>
        <end position="107"/>
    </location>
</feature>
<reference evidence="2" key="1">
    <citation type="submission" date="2021-02" db="EMBL/GenBank/DDBJ databases">
        <authorList>
            <person name="Nowell W R."/>
        </authorList>
    </citation>
    <scope>NUCLEOTIDE SEQUENCE</scope>
</reference>
<keyword evidence="3" id="KW-1185">Reference proteome</keyword>
<dbReference type="AlphaFoldDB" id="A0A813UED5"/>
<protein>
    <recommendedName>
        <fullName evidence="4">CABIT domain-containing protein</fullName>
    </recommendedName>
</protein>
<gene>
    <name evidence="2" type="ORF">QVE165_LOCUS5550</name>
</gene>
<feature type="region of interest" description="Disordered" evidence="1">
    <location>
        <begin position="120"/>
        <end position="140"/>
    </location>
</feature>
<evidence type="ECO:0000256" key="1">
    <source>
        <dbReference type="SAM" id="MobiDB-lite"/>
    </source>
</evidence>
<evidence type="ECO:0000313" key="3">
    <source>
        <dbReference type="Proteomes" id="UP000663832"/>
    </source>
</evidence>
<feature type="region of interest" description="Disordered" evidence="1">
    <location>
        <begin position="735"/>
        <end position="764"/>
    </location>
</feature>
<dbReference type="EMBL" id="CAJNOM010000022">
    <property type="protein sequence ID" value="CAF0826515.1"/>
    <property type="molecule type" value="Genomic_DNA"/>
</dbReference>
<feature type="region of interest" description="Disordered" evidence="1">
    <location>
        <begin position="587"/>
        <end position="639"/>
    </location>
</feature>
<name>A0A813UED5_9BILA</name>
<feature type="region of interest" description="Disordered" evidence="1">
    <location>
        <begin position="82"/>
        <end position="108"/>
    </location>
</feature>
<evidence type="ECO:0008006" key="4">
    <source>
        <dbReference type="Google" id="ProtNLM"/>
    </source>
</evidence>
<feature type="compositionally biased region" description="Basic residues" evidence="1">
    <location>
        <begin position="672"/>
        <end position="682"/>
    </location>
</feature>
<dbReference type="OrthoDB" id="6077228at2759"/>
<proteinExistence type="predicted"/>
<dbReference type="Proteomes" id="UP000663832">
    <property type="component" value="Unassembled WGS sequence"/>
</dbReference>
<evidence type="ECO:0000313" key="2">
    <source>
        <dbReference type="EMBL" id="CAF0826515.1"/>
    </source>
</evidence>
<feature type="region of interest" description="Disordered" evidence="1">
    <location>
        <begin position="672"/>
        <end position="706"/>
    </location>
</feature>
<organism evidence="2 3">
    <name type="scientific">Adineta steineri</name>
    <dbReference type="NCBI Taxonomy" id="433720"/>
    <lineage>
        <taxon>Eukaryota</taxon>
        <taxon>Metazoa</taxon>
        <taxon>Spiralia</taxon>
        <taxon>Gnathifera</taxon>
        <taxon>Rotifera</taxon>
        <taxon>Eurotatoria</taxon>
        <taxon>Bdelloidea</taxon>
        <taxon>Adinetida</taxon>
        <taxon>Adinetidae</taxon>
        <taxon>Adineta</taxon>
    </lineage>
</organism>
<comment type="caution">
    <text evidence="2">The sequence shown here is derived from an EMBL/GenBank/DDBJ whole genome shotgun (WGS) entry which is preliminary data.</text>
</comment>
<accession>A0A813UED5</accession>